<name>A0A512HAA0_9PROT</name>
<dbReference type="InterPro" id="IPR050110">
    <property type="entry name" value="Glyoxalase_II_hydrolase"/>
</dbReference>
<dbReference type="GO" id="GO:0004416">
    <property type="term" value="F:hydroxyacylglutathione hydrolase activity"/>
    <property type="evidence" value="ECO:0007669"/>
    <property type="project" value="UniProtKB-UniRule"/>
</dbReference>
<dbReference type="PANTHER" id="PTHR43705">
    <property type="entry name" value="HYDROXYACYLGLUTATHIONE HYDROLASE"/>
    <property type="match status" value="1"/>
</dbReference>
<feature type="domain" description="Metallo-beta-lactamase" evidence="8">
    <location>
        <begin position="35"/>
        <end position="193"/>
    </location>
</feature>
<comment type="subunit">
    <text evidence="7">Monomer.</text>
</comment>
<feature type="binding site" evidence="7">
    <location>
        <position position="136"/>
    </location>
    <ligand>
        <name>Zn(2+)</name>
        <dbReference type="ChEBI" id="CHEBI:29105"/>
        <label>1</label>
    </ligand>
</feature>
<keyword evidence="10" id="KW-1185">Reference proteome</keyword>
<keyword evidence="4 7" id="KW-0479">Metal-binding</keyword>
<dbReference type="GO" id="GO:0046872">
    <property type="term" value="F:metal ion binding"/>
    <property type="evidence" value="ECO:0007669"/>
    <property type="project" value="UniProtKB-KW"/>
</dbReference>
<proteinExistence type="inferred from homology"/>
<dbReference type="AlphaFoldDB" id="A0A512HAA0"/>
<feature type="binding site" evidence="7">
    <location>
        <position position="78"/>
    </location>
    <ligand>
        <name>Zn(2+)</name>
        <dbReference type="ChEBI" id="CHEBI:29105"/>
        <label>1</label>
    </ligand>
</feature>
<dbReference type="InterPro" id="IPR032282">
    <property type="entry name" value="HAGH_C"/>
</dbReference>
<evidence type="ECO:0000256" key="6">
    <source>
        <dbReference type="ARBA" id="ARBA00022833"/>
    </source>
</evidence>
<comment type="similarity">
    <text evidence="3 7">Belongs to the metallo-beta-lactamase superfamily. Glyoxalase II family.</text>
</comment>
<dbReference type="EMBL" id="BJZO01000071">
    <property type="protein sequence ID" value="GEO82320.1"/>
    <property type="molecule type" value="Genomic_DNA"/>
</dbReference>
<comment type="caution">
    <text evidence="9">The sequence shown here is derived from an EMBL/GenBank/DDBJ whole genome shotgun (WGS) entry which is preliminary data.</text>
</comment>
<reference evidence="9 10" key="1">
    <citation type="submission" date="2019-07" db="EMBL/GenBank/DDBJ databases">
        <title>Whole genome shotgun sequence of Rhodospirillum oryzae NBRC 107573.</title>
        <authorList>
            <person name="Hosoyama A."/>
            <person name="Uohara A."/>
            <person name="Ohji S."/>
            <person name="Ichikawa N."/>
        </authorList>
    </citation>
    <scope>NUCLEOTIDE SEQUENCE [LARGE SCALE GENOMIC DNA]</scope>
    <source>
        <strain evidence="9 10">NBRC 107573</strain>
    </source>
</reference>
<evidence type="ECO:0000256" key="2">
    <source>
        <dbReference type="ARBA" id="ARBA00004963"/>
    </source>
</evidence>
<sequence>MHTPAWGRIMAHTDANRTGAPVQPLVIVPLPVLSDNYAFLLFCPDKREAAVIDPGDAPVVLAALQARRLTLKLILNTHHHHDHTGANLAVQAATGCAIAGFGPDRARLPGLTRPLDAGATIPLGAGQLHLIETPGHTTGHVAYYCPEAGALLSGDCLFSMGCGRLFEGTPADMWASLSRLRALPDETLVYCGHEYTEANLRFALSVDPGNPALRAHAHAVHALRAAGQPSVPARLGTEKAANPFLRADDPALQRVLGLEGHDPVAVFASLRQHKDRF</sequence>
<evidence type="ECO:0000313" key="9">
    <source>
        <dbReference type="EMBL" id="GEO82320.1"/>
    </source>
</evidence>
<evidence type="ECO:0000313" key="10">
    <source>
        <dbReference type="Proteomes" id="UP000321567"/>
    </source>
</evidence>
<dbReference type="HAMAP" id="MF_01374">
    <property type="entry name" value="Glyoxalase_2"/>
    <property type="match status" value="1"/>
</dbReference>
<dbReference type="CDD" id="cd07723">
    <property type="entry name" value="hydroxyacylglutathione_hydrolase_MBL-fold"/>
    <property type="match status" value="1"/>
</dbReference>
<feature type="binding site" evidence="7">
    <location>
        <position position="155"/>
    </location>
    <ligand>
        <name>Zn(2+)</name>
        <dbReference type="ChEBI" id="CHEBI:29105"/>
        <label>1</label>
    </ligand>
</feature>
<dbReference type="PANTHER" id="PTHR43705:SF1">
    <property type="entry name" value="HYDROXYACYLGLUTATHIONE HYDROLASE GLOB"/>
    <property type="match status" value="1"/>
</dbReference>
<dbReference type="EC" id="3.1.2.6" evidence="7"/>
<dbReference type="SMART" id="SM00849">
    <property type="entry name" value="Lactamase_B"/>
    <property type="match status" value="1"/>
</dbReference>
<evidence type="ECO:0000256" key="1">
    <source>
        <dbReference type="ARBA" id="ARBA00001623"/>
    </source>
</evidence>
<evidence type="ECO:0000259" key="8">
    <source>
        <dbReference type="SMART" id="SM00849"/>
    </source>
</evidence>
<dbReference type="InterPro" id="IPR017782">
    <property type="entry name" value="Hydroxyacylglutathione_Hdrlase"/>
</dbReference>
<dbReference type="InterPro" id="IPR035680">
    <property type="entry name" value="Clx_II_MBL"/>
</dbReference>
<dbReference type="InterPro" id="IPR001279">
    <property type="entry name" value="Metallo-B-lactamas"/>
</dbReference>
<keyword evidence="5 7" id="KW-0378">Hydrolase</keyword>
<dbReference type="Pfam" id="PF16123">
    <property type="entry name" value="HAGH_C"/>
    <property type="match status" value="1"/>
</dbReference>
<comment type="function">
    <text evidence="7">Thiolesterase that catalyzes the hydrolysis of S-D-lactoyl-glutathione to form glutathione and D-lactic acid.</text>
</comment>
<gene>
    <name evidence="7 9" type="primary">gloB</name>
    <name evidence="9" type="ORF">ROR02_24510</name>
</gene>
<comment type="pathway">
    <text evidence="2 7">Secondary metabolite metabolism; methylglyoxal degradation; (R)-lactate from methylglyoxal: step 2/2.</text>
</comment>
<evidence type="ECO:0000256" key="4">
    <source>
        <dbReference type="ARBA" id="ARBA00022723"/>
    </source>
</evidence>
<organism evidence="9 10">
    <name type="scientific">Pararhodospirillum oryzae</name>
    <dbReference type="NCBI Taxonomy" id="478448"/>
    <lineage>
        <taxon>Bacteria</taxon>
        <taxon>Pseudomonadati</taxon>
        <taxon>Pseudomonadota</taxon>
        <taxon>Alphaproteobacteria</taxon>
        <taxon>Rhodospirillales</taxon>
        <taxon>Rhodospirillaceae</taxon>
        <taxon>Pararhodospirillum</taxon>
    </lineage>
</organism>
<dbReference type="PIRSF" id="PIRSF005457">
    <property type="entry name" value="Glx"/>
    <property type="match status" value="1"/>
</dbReference>
<dbReference type="SUPFAM" id="SSF56281">
    <property type="entry name" value="Metallo-hydrolase/oxidoreductase"/>
    <property type="match status" value="1"/>
</dbReference>
<dbReference type="GO" id="GO:0019243">
    <property type="term" value="P:methylglyoxal catabolic process to D-lactate via S-lactoyl-glutathione"/>
    <property type="evidence" value="ECO:0007669"/>
    <property type="project" value="UniProtKB-UniRule"/>
</dbReference>
<feature type="binding site" evidence="7">
    <location>
        <position position="80"/>
    </location>
    <ligand>
        <name>Zn(2+)</name>
        <dbReference type="ChEBI" id="CHEBI:29105"/>
        <label>1</label>
    </ligand>
</feature>
<dbReference type="UniPathway" id="UPA00619">
    <property type="reaction ID" value="UER00676"/>
</dbReference>
<protein>
    <recommendedName>
        <fullName evidence="7">Hydroxyacylglutathione hydrolase</fullName>
        <ecNumber evidence="7">3.1.2.6</ecNumber>
    </recommendedName>
    <alternativeName>
        <fullName evidence="7">Glyoxalase II</fullName>
        <shortName evidence="7">Glx II</shortName>
    </alternativeName>
</protein>
<keyword evidence="6 7" id="KW-0862">Zinc</keyword>
<feature type="binding site" evidence="7">
    <location>
        <position position="193"/>
    </location>
    <ligand>
        <name>Zn(2+)</name>
        <dbReference type="ChEBI" id="CHEBI:29105"/>
        <label>2</label>
    </ligand>
</feature>
<dbReference type="Pfam" id="PF00753">
    <property type="entry name" value="Lactamase_B"/>
    <property type="match status" value="1"/>
</dbReference>
<evidence type="ECO:0000256" key="5">
    <source>
        <dbReference type="ARBA" id="ARBA00022801"/>
    </source>
</evidence>
<comment type="cofactor">
    <cofactor evidence="7">
        <name>Zn(2+)</name>
        <dbReference type="ChEBI" id="CHEBI:29105"/>
    </cofactor>
    <text evidence="7">Binds 2 Zn(2+) ions per subunit.</text>
</comment>
<feature type="binding site" evidence="7">
    <location>
        <position position="83"/>
    </location>
    <ligand>
        <name>Zn(2+)</name>
        <dbReference type="ChEBI" id="CHEBI:29105"/>
        <label>2</label>
    </ligand>
</feature>
<feature type="binding site" evidence="7">
    <location>
        <position position="82"/>
    </location>
    <ligand>
        <name>Zn(2+)</name>
        <dbReference type="ChEBI" id="CHEBI:29105"/>
        <label>2</label>
    </ligand>
</feature>
<evidence type="ECO:0000256" key="3">
    <source>
        <dbReference type="ARBA" id="ARBA00006759"/>
    </source>
</evidence>
<dbReference type="NCBIfam" id="TIGR03413">
    <property type="entry name" value="GSH_gloB"/>
    <property type="match status" value="1"/>
</dbReference>
<dbReference type="Proteomes" id="UP000321567">
    <property type="component" value="Unassembled WGS sequence"/>
</dbReference>
<comment type="catalytic activity">
    <reaction evidence="1 7">
        <text>an S-(2-hydroxyacyl)glutathione + H2O = a 2-hydroxy carboxylate + glutathione + H(+)</text>
        <dbReference type="Rhea" id="RHEA:21864"/>
        <dbReference type="ChEBI" id="CHEBI:15377"/>
        <dbReference type="ChEBI" id="CHEBI:15378"/>
        <dbReference type="ChEBI" id="CHEBI:57925"/>
        <dbReference type="ChEBI" id="CHEBI:58896"/>
        <dbReference type="ChEBI" id="CHEBI:71261"/>
        <dbReference type="EC" id="3.1.2.6"/>
    </reaction>
</comment>
<dbReference type="Gene3D" id="3.60.15.10">
    <property type="entry name" value="Ribonuclease Z/Hydroxyacylglutathione hydrolase-like"/>
    <property type="match status" value="1"/>
</dbReference>
<evidence type="ECO:0000256" key="7">
    <source>
        <dbReference type="HAMAP-Rule" id="MF_01374"/>
    </source>
</evidence>
<feature type="binding site" evidence="7">
    <location>
        <position position="155"/>
    </location>
    <ligand>
        <name>Zn(2+)</name>
        <dbReference type="ChEBI" id="CHEBI:29105"/>
        <label>2</label>
    </ligand>
</feature>
<dbReference type="InterPro" id="IPR036866">
    <property type="entry name" value="RibonucZ/Hydroxyglut_hydro"/>
</dbReference>
<accession>A0A512HAA0</accession>